<proteinExistence type="predicted"/>
<feature type="non-terminal residue" evidence="1">
    <location>
        <position position="1"/>
    </location>
</feature>
<feature type="non-terminal residue" evidence="1">
    <location>
        <position position="71"/>
    </location>
</feature>
<accession>A0A0B6YL95</accession>
<organism evidence="1">
    <name type="scientific">Arion vulgaris</name>
    <dbReference type="NCBI Taxonomy" id="1028688"/>
    <lineage>
        <taxon>Eukaryota</taxon>
        <taxon>Metazoa</taxon>
        <taxon>Spiralia</taxon>
        <taxon>Lophotrochozoa</taxon>
        <taxon>Mollusca</taxon>
        <taxon>Gastropoda</taxon>
        <taxon>Heterobranchia</taxon>
        <taxon>Euthyneura</taxon>
        <taxon>Panpulmonata</taxon>
        <taxon>Eupulmonata</taxon>
        <taxon>Stylommatophora</taxon>
        <taxon>Helicina</taxon>
        <taxon>Arionoidea</taxon>
        <taxon>Arionidae</taxon>
        <taxon>Arion</taxon>
    </lineage>
</organism>
<name>A0A0B6YL95_9EUPU</name>
<evidence type="ECO:0000313" key="1">
    <source>
        <dbReference type="EMBL" id="CEK56942.1"/>
    </source>
</evidence>
<sequence>ACSDPNFGVENGVCVSCYTGCTGILLDDLAALSIPLIKFNFSDATYPWERLYKIEMEASKLRAKVEGVKSA</sequence>
<reference evidence="1" key="1">
    <citation type="submission" date="2014-12" db="EMBL/GenBank/DDBJ databases">
        <title>Insight into the proteome of Arion vulgaris.</title>
        <authorList>
            <person name="Aradska J."/>
            <person name="Bulat T."/>
            <person name="Smidak R."/>
            <person name="Sarate P."/>
            <person name="Gangsoo J."/>
            <person name="Sialana F."/>
            <person name="Bilban M."/>
            <person name="Lubec G."/>
        </authorList>
    </citation>
    <scope>NUCLEOTIDE SEQUENCE</scope>
    <source>
        <tissue evidence="1">Skin</tissue>
    </source>
</reference>
<dbReference type="EMBL" id="HACG01010077">
    <property type="protein sequence ID" value="CEK56942.1"/>
    <property type="molecule type" value="Transcribed_RNA"/>
</dbReference>
<dbReference type="AlphaFoldDB" id="A0A0B6YL95"/>
<protein>
    <submittedName>
        <fullName evidence="1">Uncharacterized protein</fullName>
    </submittedName>
</protein>
<gene>
    <name evidence="1" type="primary">ORF28897</name>
</gene>